<dbReference type="AlphaFoldDB" id="A0A840E7X1"/>
<dbReference type="GO" id="GO:0003677">
    <property type="term" value="F:DNA binding"/>
    <property type="evidence" value="ECO:0007669"/>
    <property type="project" value="UniProtKB-KW"/>
</dbReference>
<evidence type="ECO:0000256" key="5">
    <source>
        <dbReference type="PIRSR" id="PIRSR640198-2"/>
    </source>
</evidence>
<feature type="site" description="Important for autoinhibition of adenylyltransferase activity" evidence="6">
    <location>
        <position position="158"/>
    </location>
</feature>
<evidence type="ECO:0000313" key="9">
    <source>
        <dbReference type="EMBL" id="MBB4081130.1"/>
    </source>
</evidence>
<dbReference type="PROSITE" id="PS51459">
    <property type="entry name" value="FIDO"/>
    <property type="match status" value="1"/>
</dbReference>
<dbReference type="PANTHER" id="PTHR13504:SF38">
    <property type="entry name" value="FIDO DOMAIN-CONTAINING PROTEIN"/>
    <property type="match status" value="1"/>
</dbReference>
<keyword evidence="3" id="KW-0238">DNA-binding</keyword>
<dbReference type="Pfam" id="PF03965">
    <property type="entry name" value="Penicillinase_R"/>
    <property type="match status" value="1"/>
</dbReference>
<evidence type="ECO:0000256" key="6">
    <source>
        <dbReference type="PIRSR" id="PIRSR640198-3"/>
    </source>
</evidence>
<name>A0A840E7X1_9BACT</name>
<dbReference type="PANTHER" id="PTHR13504">
    <property type="entry name" value="FIDO DOMAIN-CONTAINING PROTEIN DDB_G0283145"/>
    <property type="match status" value="1"/>
</dbReference>
<dbReference type="InterPro" id="IPR036388">
    <property type="entry name" value="WH-like_DNA-bd_sf"/>
</dbReference>
<feature type="glycosylation site" description="N-linked (GlcNAc...) asparagine" evidence="7">
    <location>
        <position position="201"/>
    </location>
</feature>
<keyword evidence="2" id="KW-0805">Transcription regulation</keyword>
<feature type="domain" description="Fido" evidence="8">
    <location>
        <begin position="208"/>
        <end position="341"/>
    </location>
</feature>
<dbReference type="Gene3D" id="1.10.10.10">
    <property type="entry name" value="Winged helix-like DNA-binding domain superfamily/Winged helix DNA-binding domain"/>
    <property type="match status" value="1"/>
</dbReference>
<dbReference type="Pfam" id="PF02661">
    <property type="entry name" value="Fic"/>
    <property type="match status" value="1"/>
</dbReference>
<reference evidence="9 10" key="1">
    <citation type="submission" date="2020-08" db="EMBL/GenBank/DDBJ databases">
        <title>Genomic Encyclopedia of Type Strains, Phase IV (KMG-IV): sequencing the most valuable type-strain genomes for metagenomic binning, comparative biology and taxonomic classification.</title>
        <authorList>
            <person name="Goeker M."/>
        </authorList>
    </citation>
    <scope>NUCLEOTIDE SEQUENCE [LARGE SCALE GENOMIC DNA]</scope>
    <source>
        <strain evidence="9 10">DSM 105137</strain>
    </source>
</reference>
<dbReference type="GO" id="GO:0005524">
    <property type="term" value="F:ATP binding"/>
    <property type="evidence" value="ECO:0007669"/>
    <property type="project" value="UniProtKB-KW"/>
</dbReference>
<dbReference type="InterPro" id="IPR036390">
    <property type="entry name" value="WH_DNA-bd_sf"/>
</dbReference>
<keyword evidence="4" id="KW-0804">Transcription</keyword>
<keyword evidence="5" id="KW-0067">ATP-binding</keyword>
<accession>A0A840E7X1</accession>
<dbReference type="InterPro" id="IPR003812">
    <property type="entry name" value="Fido"/>
</dbReference>
<gene>
    <name evidence="9" type="ORF">GGR28_003777</name>
</gene>
<dbReference type="GO" id="GO:0045892">
    <property type="term" value="P:negative regulation of DNA-templated transcription"/>
    <property type="evidence" value="ECO:0007669"/>
    <property type="project" value="InterPro"/>
</dbReference>
<evidence type="ECO:0000256" key="3">
    <source>
        <dbReference type="ARBA" id="ARBA00023125"/>
    </source>
</evidence>
<evidence type="ECO:0000256" key="4">
    <source>
        <dbReference type="ARBA" id="ARBA00023163"/>
    </source>
</evidence>
<sequence length="351" mass="40759">MSDKIVLMDLQAQILKLLSSQSGLTSSEIHDRIKSTKSAKTTKRVLDQLVDKKLIEKEGLNRYTSYSLSKSYSILHSIDIDEYFQQDIDERDIQKAFNHKLLREDLHRVDLFTDEEYRKLETLQGEYRKNVSGLSPTQYQKEVERLAIDLSWKSSQIEGNTYTLLETERLLKDKETAAGKTKDDAVMLLNHKEAIDFIVDNPTYLEILSVRRIEDIHSILVNELGIDRNLRSRRVGITGTNYRPLDNEFQIKEAFIEMCHLINSKSNVFDKALLALVLVSYIQGFSDGNKRTARITSNALLIGHKYCPLSFRTVSSIDYKKAMLIFYERNNITPFKRIFIDQFEFAVKTYF</sequence>
<evidence type="ECO:0000259" key="8">
    <source>
        <dbReference type="PROSITE" id="PS51459"/>
    </source>
</evidence>
<keyword evidence="10" id="KW-1185">Reference proteome</keyword>
<comment type="similarity">
    <text evidence="1">Belongs to the BlaI transcriptional regulatory family.</text>
</comment>
<proteinExistence type="inferred from homology"/>
<feature type="binding site" evidence="5">
    <location>
        <begin position="287"/>
        <end position="294"/>
    </location>
    <ligand>
        <name>ATP</name>
        <dbReference type="ChEBI" id="CHEBI:30616"/>
    </ligand>
</feature>
<evidence type="ECO:0000256" key="7">
    <source>
        <dbReference type="PIRSR" id="PIRSR640198-4"/>
    </source>
</evidence>
<dbReference type="InterPro" id="IPR005650">
    <property type="entry name" value="BlaI_family"/>
</dbReference>
<dbReference type="InterPro" id="IPR040198">
    <property type="entry name" value="Fido_containing"/>
</dbReference>
<dbReference type="InterPro" id="IPR036597">
    <property type="entry name" value="Fido-like_dom_sf"/>
</dbReference>
<keyword evidence="5" id="KW-0547">Nucleotide-binding</keyword>
<dbReference type="Proteomes" id="UP000576209">
    <property type="component" value="Unassembled WGS sequence"/>
</dbReference>
<evidence type="ECO:0000313" key="10">
    <source>
        <dbReference type="Proteomes" id="UP000576209"/>
    </source>
</evidence>
<evidence type="ECO:0000256" key="1">
    <source>
        <dbReference type="ARBA" id="ARBA00011046"/>
    </source>
</evidence>
<dbReference type="Gene3D" id="1.10.3290.10">
    <property type="entry name" value="Fido-like domain"/>
    <property type="match status" value="1"/>
</dbReference>
<evidence type="ECO:0000256" key="2">
    <source>
        <dbReference type="ARBA" id="ARBA00023015"/>
    </source>
</evidence>
<dbReference type="SUPFAM" id="SSF46785">
    <property type="entry name" value="Winged helix' DNA-binding domain"/>
    <property type="match status" value="1"/>
</dbReference>
<organism evidence="9 10">
    <name type="scientific">Neolewinella aquimaris</name>
    <dbReference type="NCBI Taxonomy" id="1835722"/>
    <lineage>
        <taxon>Bacteria</taxon>
        <taxon>Pseudomonadati</taxon>
        <taxon>Bacteroidota</taxon>
        <taxon>Saprospiria</taxon>
        <taxon>Saprospirales</taxon>
        <taxon>Lewinellaceae</taxon>
        <taxon>Neolewinella</taxon>
    </lineage>
</organism>
<comment type="caution">
    <text evidence="9">The sequence shown here is derived from an EMBL/GenBank/DDBJ whole genome shotgun (WGS) entry which is preliminary data.</text>
</comment>
<dbReference type="SUPFAM" id="SSF140931">
    <property type="entry name" value="Fic-like"/>
    <property type="match status" value="1"/>
</dbReference>
<dbReference type="EMBL" id="JACIFF010000015">
    <property type="protein sequence ID" value="MBB4081130.1"/>
    <property type="molecule type" value="Genomic_DNA"/>
</dbReference>
<protein>
    <submittedName>
        <fullName evidence="9">Putative transcriptional regulator</fullName>
    </submittedName>
</protein>